<dbReference type="AlphaFoldDB" id="A0A2H3KRW7"/>
<evidence type="ECO:0000313" key="2">
    <source>
        <dbReference type="Proteomes" id="UP000220828"/>
    </source>
</evidence>
<sequence length="120" mass="13592">MQGYNSYFVGESKVLVHNCEVKFVSKKVARGEQPVNSGKIEDIPGIGHDGKLDGLIPTRGQWSKYSSEDLNILKSDLIKSINKRTADLKTKGADYIHGLRLTKERELLRDIEKHLNKKKK</sequence>
<organism evidence="1 2">
    <name type="scientific">Flavobacterium branchiophilum</name>
    <dbReference type="NCBI Taxonomy" id="55197"/>
    <lineage>
        <taxon>Bacteria</taxon>
        <taxon>Pseudomonadati</taxon>
        <taxon>Bacteroidota</taxon>
        <taxon>Flavobacteriia</taxon>
        <taxon>Flavobacteriales</taxon>
        <taxon>Flavobacteriaceae</taxon>
        <taxon>Flavobacterium</taxon>
    </lineage>
</organism>
<gene>
    <name evidence="1" type="ORF">B0A77_14725</name>
</gene>
<comment type="caution">
    <text evidence="1">The sequence shown here is derived from an EMBL/GenBank/DDBJ whole genome shotgun (WGS) entry which is preliminary data.</text>
</comment>
<dbReference type="EMBL" id="PCMW01000128">
    <property type="protein sequence ID" value="PDS21954.1"/>
    <property type="molecule type" value="Genomic_DNA"/>
</dbReference>
<reference evidence="1 2" key="1">
    <citation type="submission" date="2017-09" db="EMBL/GenBank/DDBJ databases">
        <title>Whole genomes of Flavobacteriaceae.</title>
        <authorList>
            <person name="Stine C."/>
            <person name="Li C."/>
            <person name="Tadesse D."/>
        </authorList>
    </citation>
    <scope>NUCLEOTIDE SEQUENCE [LARGE SCALE GENOMIC DNA]</scope>
    <source>
        <strain evidence="1 2">ATCC 35036</strain>
    </source>
</reference>
<accession>A0A2H3KRW7</accession>
<protein>
    <recommendedName>
        <fullName evidence="3">Intein C-terminal splicing domain-containing protein</fullName>
    </recommendedName>
</protein>
<evidence type="ECO:0000313" key="1">
    <source>
        <dbReference type="EMBL" id="PDS21954.1"/>
    </source>
</evidence>
<dbReference type="Proteomes" id="UP000220828">
    <property type="component" value="Unassembled WGS sequence"/>
</dbReference>
<name>A0A2H3KRW7_9FLAO</name>
<proteinExistence type="predicted"/>
<evidence type="ECO:0008006" key="3">
    <source>
        <dbReference type="Google" id="ProtNLM"/>
    </source>
</evidence>